<dbReference type="InterPro" id="IPR050765">
    <property type="entry name" value="Riboflavin_Biosynth_HTPR"/>
</dbReference>
<dbReference type="EMBL" id="QTTN01000069">
    <property type="protein sequence ID" value="REE55431.1"/>
    <property type="molecule type" value="Genomic_DNA"/>
</dbReference>
<proteinExistence type="predicted"/>
<comment type="caution">
    <text evidence="2">The sequence shown here is derived from an EMBL/GenBank/DDBJ whole genome shotgun (WGS) entry which is preliminary data.</text>
</comment>
<dbReference type="RefSeq" id="WP_116192778.1">
    <property type="nucleotide sequence ID" value="NZ_QTTN01000069.1"/>
</dbReference>
<feature type="domain" description="Bacterial bifunctional deaminase-reductase C-terminal" evidence="1">
    <location>
        <begin position="2"/>
        <end position="181"/>
    </location>
</feature>
<dbReference type="SUPFAM" id="SSF53597">
    <property type="entry name" value="Dihydrofolate reductase-like"/>
    <property type="match status" value="1"/>
</dbReference>
<dbReference type="AlphaFoldDB" id="A0A3D9PYG9"/>
<dbReference type="InterPro" id="IPR002734">
    <property type="entry name" value="RibDG_C"/>
</dbReference>
<dbReference type="OrthoDB" id="195113at2"/>
<evidence type="ECO:0000313" key="3">
    <source>
        <dbReference type="Proteomes" id="UP000256304"/>
    </source>
</evidence>
<dbReference type="InterPro" id="IPR024072">
    <property type="entry name" value="DHFR-like_dom_sf"/>
</dbReference>
<dbReference type="PANTHER" id="PTHR38011:SF11">
    <property type="entry name" value="2,5-DIAMINO-6-RIBOSYLAMINO-4(3H)-PYRIMIDINONE 5'-PHOSPHATE REDUCTASE"/>
    <property type="match status" value="1"/>
</dbReference>
<dbReference type="Proteomes" id="UP000256304">
    <property type="component" value="Unassembled WGS sequence"/>
</dbReference>
<protein>
    <submittedName>
        <fullName evidence="2">Dihydrofolate reductase</fullName>
    </submittedName>
</protein>
<sequence>MRKLVLFMHVSLDGYASDLNGGLGWIPYNEELMKYAEEIVAEVGSPVYGRSTYRLMESYWPTVLEDPDASGHEMEHAKWIQDVEKIVLSRTMEKAEWNNTILIKDNIAEEIKALKERPGKNLVIFGSPGAAKTLLELGLIDELLLTICPVILGGGKSVFDGGGEKTKLKLLSSRTFESGIIAARYELEK</sequence>
<keyword evidence="3" id="KW-1185">Reference proteome</keyword>
<evidence type="ECO:0000313" key="2">
    <source>
        <dbReference type="EMBL" id="REE55431.1"/>
    </source>
</evidence>
<dbReference type="GO" id="GO:0008703">
    <property type="term" value="F:5-amino-6-(5-phosphoribosylamino)uracil reductase activity"/>
    <property type="evidence" value="ECO:0007669"/>
    <property type="project" value="InterPro"/>
</dbReference>
<evidence type="ECO:0000259" key="1">
    <source>
        <dbReference type="Pfam" id="PF01872"/>
    </source>
</evidence>
<dbReference type="GO" id="GO:0009231">
    <property type="term" value="P:riboflavin biosynthetic process"/>
    <property type="evidence" value="ECO:0007669"/>
    <property type="project" value="InterPro"/>
</dbReference>
<organism evidence="2 3">
    <name type="scientific">Paenibacillus taihuensis</name>
    <dbReference type="NCBI Taxonomy" id="1156355"/>
    <lineage>
        <taxon>Bacteria</taxon>
        <taxon>Bacillati</taxon>
        <taxon>Bacillota</taxon>
        <taxon>Bacilli</taxon>
        <taxon>Bacillales</taxon>
        <taxon>Paenibacillaceae</taxon>
        <taxon>Paenibacillus</taxon>
    </lineage>
</organism>
<accession>A0A3D9PYG9</accession>
<reference evidence="2 3" key="1">
    <citation type="submission" date="2018-08" db="EMBL/GenBank/DDBJ databases">
        <title>Genomic Encyclopedia of Type Strains, Phase III (KMG-III): the genomes of soil and plant-associated and newly described type strains.</title>
        <authorList>
            <person name="Whitman W."/>
        </authorList>
    </citation>
    <scope>NUCLEOTIDE SEQUENCE [LARGE SCALE GENOMIC DNA]</scope>
    <source>
        <strain evidence="2 3">CGMCC 1.10966</strain>
    </source>
</reference>
<gene>
    <name evidence="2" type="ORF">A8990_16923</name>
</gene>
<dbReference type="Gene3D" id="3.40.430.10">
    <property type="entry name" value="Dihydrofolate Reductase, subunit A"/>
    <property type="match status" value="1"/>
</dbReference>
<dbReference type="Pfam" id="PF01872">
    <property type="entry name" value="RibD_C"/>
    <property type="match status" value="1"/>
</dbReference>
<dbReference type="PANTHER" id="PTHR38011">
    <property type="entry name" value="DIHYDROFOLATE REDUCTASE FAMILY PROTEIN (AFU_ORTHOLOGUE AFUA_8G06820)"/>
    <property type="match status" value="1"/>
</dbReference>
<name>A0A3D9PYG9_9BACL</name>